<evidence type="ECO:0000256" key="2">
    <source>
        <dbReference type="SAM" id="Phobius"/>
    </source>
</evidence>
<feature type="transmembrane region" description="Helical" evidence="2">
    <location>
        <begin position="16"/>
        <end position="38"/>
    </location>
</feature>
<feature type="transmembrane region" description="Helical" evidence="2">
    <location>
        <begin position="394"/>
        <end position="414"/>
    </location>
</feature>
<keyword evidence="2" id="KW-0472">Membrane</keyword>
<name>A0A6I1GKQ0_9BIFI</name>
<keyword evidence="2" id="KW-0812">Transmembrane</keyword>
<feature type="transmembrane region" description="Helical" evidence="2">
    <location>
        <begin position="169"/>
        <end position="189"/>
    </location>
</feature>
<organism evidence="3 4">
    <name type="scientific">Bifidobacterium leontopitheci</name>
    <dbReference type="NCBI Taxonomy" id="2650774"/>
    <lineage>
        <taxon>Bacteria</taxon>
        <taxon>Bacillati</taxon>
        <taxon>Actinomycetota</taxon>
        <taxon>Actinomycetes</taxon>
        <taxon>Bifidobacteriales</taxon>
        <taxon>Bifidobacteriaceae</taxon>
        <taxon>Bifidobacterium</taxon>
    </lineage>
</organism>
<feature type="compositionally biased region" description="Low complexity" evidence="1">
    <location>
        <begin position="213"/>
        <end position="222"/>
    </location>
</feature>
<evidence type="ECO:0000313" key="3">
    <source>
        <dbReference type="EMBL" id="KAB7790019.1"/>
    </source>
</evidence>
<dbReference type="InterPro" id="IPR058062">
    <property type="entry name" value="SCO7613_C"/>
</dbReference>
<keyword evidence="2" id="KW-1133">Transmembrane helix</keyword>
<feature type="transmembrane region" description="Helical" evidence="2">
    <location>
        <begin position="474"/>
        <end position="495"/>
    </location>
</feature>
<feature type="transmembrane region" description="Helical" evidence="2">
    <location>
        <begin position="44"/>
        <end position="62"/>
    </location>
</feature>
<accession>A0A6I1GKQ0</accession>
<keyword evidence="4" id="KW-1185">Reference proteome</keyword>
<feature type="transmembrane region" description="Helical" evidence="2">
    <location>
        <begin position="447"/>
        <end position="467"/>
    </location>
</feature>
<protein>
    <submittedName>
        <fullName evidence="3">Uncharacterized protein</fullName>
    </submittedName>
</protein>
<dbReference type="Proteomes" id="UP000441772">
    <property type="component" value="Unassembled WGS sequence"/>
</dbReference>
<feature type="transmembrane region" description="Helical" evidence="2">
    <location>
        <begin position="368"/>
        <end position="388"/>
    </location>
</feature>
<dbReference type="EMBL" id="WBVT01000024">
    <property type="protein sequence ID" value="KAB7790019.1"/>
    <property type="molecule type" value="Genomic_DNA"/>
</dbReference>
<reference evidence="3 4" key="1">
    <citation type="submission" date="2019-09" db="EMBL/GenBank/DDBJ databases">
        <title>Characterization of the phylogenetic diversity of two novel species belonging to the genus Bifidobacterium: Bifidobacterium cebidarum sp. nov. and Bifidobacterium leontopitheci sp. nov.</title>
        <authorList>
            <person name="Lugli G.A."/>
            <person name="Duranti S."/>
            <person name="Milani C."/>
            <person name="Turroni F."/>
            <person name="Ventura M."/>
        </authorList>
    </citation>
    <scope>NUCLEOTIDE SEQUENCE [LARGE SCALE GENOMIC DNA]</scope>
    <source>
        <strain evidence="3 4">LMG 31471</strain>
    </source>
</reference>
<proteinExistence type="predicted"/>
<evidence type="ECO:0000256" key="1">
    <source>
        <dbReference type="SAM" id="MobiDB-lite"/>
    </source>
</evidence>
<feature type="transmembrane region" description="Helical" evidence="2">
    <location>
        <begin position="136"/>
        <end position="157"/>
    </location>
</feature>
<feature type="compositionally biased region" description="Pro residues" evidence="1">
    <location>
        <begin position="223"/>
        <end position="237"/>
    </location>
</feature>
<dbReference type="NCBIfam" id="NF047321">
    <property type="entry name" value="SCO7613_CTERM"/>
    <property type="match status" value="1"/>
</dbReference>
<feature type="transmembrane region" description="Helical" evidence="2">
    <location>
        <begin position="297"/>
        <end position="315"/>
    </location>
</feature>
<evidence type="ECO:0000313" key="4">
    <source>
        <dbReference type="Proteomes" id="UP000441772"/>
    </source>
</evidence>
<dbReference type="AlphaFoldDB" id="A0A6I1GKQ0"/>
<feature type="region of interest" description="Disordered" evidence="1">
    <location>
        <begin position="187"/>
        <end position="270"/>
    </location>
</feature>
<feature type="transmembrane region" description="Helical" evidence="2">
    <location>
        <begin position="103"/>
        <end position="124"/>
    </location>
</feature>
<feature type="transmembrane region" description="Helical" evidence="2">
    <location>
        <begin position="321"/>
        <end position="347"/>
    </location>
</feature>
<feature type="transmembrane region" description="Helical" evidence="2">
    <location>
        <begin position="423"/>
        <end position="441"/>
    </location>
</feature>
<sequence>MPPQPGRPPQRSGAQVLLLATGVALIAIALITFASIGYTTFGKVGRIVAIGVLGAVAIALSLPLSGRFRISAEGVAWVGLIALTVDSWLIGDLPAFAGDRTGSGAAATGGSLLVCAAVSLAASMMHGRTARPLRTFGLYAVGASLFGVILLMSLPALPRALGDGIDVAVAAAAVAIAVLARTTPAVGGFGTSAGQSGRRPASPATRAPQPNVPFQQDAAFQPQPAPGQQPTPQPAPCLAPESQPALMSGSQPNVPFPQTPQPQPAEPWQSRMEQFVQPPTLPITPRLPAPAHGAERVVAATIGALALMLITLGDYQSSKPGVSIVAVVAYVLLLALVGMTWACAATVQPTTPEGTPLPAPLQAMSMESMRWIVSLAAAVACIGLTAVINDGPLQADGATMLLGVTALAIGMYWMRRRPMLRSWAALWPGLLTLFVPTYVTAMGHFDVLWRFVALLVAATACMVAGALLRWKAPLTMGAVMLVVVAVSRLWPWIAVFSRDFWWVWLLACGIVLVIAAIRYEASMASVRSLRRRLADMR</sequence>
<feature type="transmembrane region" description="Helical" evidence="2">
    <location>
        <begin position="501"/>
        <end position="521"/>
    </location>
</feature>
<gene>
    <name evidence="3" type="ORF">F7D09_1504</name>
</gene>
<feature type="compositionally biased region" description="Pro residues" evidence="1">
    <location>
        <begin position="254"/>
        <end position="265"/>
    </location>
</feature>
<dbReference type="RefSeq" id="WP_152234825.1">
    <property type="nucleotide sequence ID" value="NZ_JBHSKZ010000060.1"/>
</dbReference>
<comment type="caution">
    <text evidence="3">The sequence shown here is derived from an EMBL/GenBank/DDBJ whole genome shotgun (WGS) entry which is preliminary data.</text>
</comment>